<sequence length="118" mass="12529">MPARSTNITIINQTSLDLDLKSGILDHGTWSDGLGPVNTIFAQDQGTMEAESDGFMTGDEGELRYSSSAGTFHFTFDNPWNGSNSYDEKAPSGYTITRSGGGGDNASVTWTIRPAAAT</sequence>
<keyword evidence="2" id="KW-1185">Reference proteome</keyword>
<comment type="caution">
    <text evidence="1">The sequence shown here is derived from an EMBL/GenBank/DDBJ whole genome shotgun (WGS) entry which is preliminary data.</text>
</comment>
<accession>A0ACC1SDV6</accession>
<dbReference type="EMBL" id="JANRMS010000570">
    <property type="protein sequence ID" value="KAJ3537585.1"/>
    <property type="molecule type" value="Genomic_DNA"/>
</dbReference>
<reference evidence="1" key="1">
    <citation type="submission" date="2022-08" db="EMBL/GenBank/DDBJ databases">
        <title>Genome Sequence of Fusarium decemcellulare.</title>
        <authorList>
            <person name="Buettner E."/>
        </authorList>
    </citation>
    <scope>NUCLEOTIDE SEQUENCE</scope>
    <source>
        <strain evidence="1">Babe19</strain>
    </source>
</reference>
<name>A0ACC1SDV6_9HYPO</name>
<organism evidence="1 2">
    <name type="scientific">Fusarium decemcellulare</name>
    <dbReference type="NCBI Taxonomy" id="57161"/>
    <lineage>
        <taxon>Eukaryota</taxon>
        <taxon>Fungi</taxon>
        <taxon>Dikarya</taxon>
        <taxon>Ascomycota</taxon>
        <taxon>Pezizomycotina</taxon>
        <taxon>Sordariomycetes</taxon>
        <taxon>Hypocreomycetidae</taxon>
        <taxon>Hypocreales</taxon>
        <taxon>Nectriaceae</taxon>
        <taxon>Fusarium</taxon>
        <taxon>Fusarium decemcellulare species complex</taxon>
    </lineage>
</organism>
<gene>
    <name evidence="1" type="ORF">NM208_g6247</name>
</gene>
<evidence type="ECO:0000313" key="1">
    <source>
        <dbReference type="EMBL" id="KAJ3537585.1"/>
    </source>
</evidence>
<dbReference type="Proteomes" id="UP001148629">
    <property type="component" value="Unassembled WGS sequence"/>
</dbReference>
<protein>
    <submittedName>
        <fullName evidence="1">Uncharacterized protein</fullName>
    </submittedName>
</protein>
<evidence type="ECO:0000313" key="2">
    <source>
        <dbReference type="Proteomes" id="UP001148629"/>
    </source>
</evidence>
<proteinExistence type="predicted"/>